<dbReference type="KEGG" id="mcys:MCB1EB_0183"/>
<evidence type="ECO:0000313" key="1">
    <source>
        <dbReference type="EMBL" id="BBE08344.1"/>
    </source>
</evidence>
<keyword evidence="2" id="KW-1185">Reference proteome</keyword>
<organism evidence="1 2">
    <name type="scientific">Mycoavidus cysteinexigens</name>
    <dbReference type="NCBI Taxonomy" id="1553431"/>
    <lineage>
        <taxon>Bacteria</taxon>
        <taxon>Pseudomonadati</taxon>
        <taxon>Pseudomonadota</taxon>
        <taxon>Betaproteobacteria</taxon>
        <taxon>Burkholderiales</taxon>
        <taxon>Burkholderiaceae</taxon>
        <taxon>Mycoavidus</taxon>
    </lineage>
</organism>
<dbReference type="InterPro" id="IPR010437">
    <property type="entry name" value="T3SS_SsaH/EsaH"/>
</dbReference>
<dbReference type="RefSeq" id="WP_045363581.1">
    <property type="nucleotide sequence ID" value="NZ_AP018150.1"/>
</dbReference>
<dbReference type="AlphaFoldDB" id="A0A2Z6ESG8"/>
<accession>A0A2Z6ESG8</accession>
<proteinExistence type="predicted"/>
<evidence type="ECO:0000313" key="2">
    <source>
        <dbReference type="Proteomes" id="UP000282597"/>
    </source>
</evidence>
<gene>
    <name evidence="1" type="ORF">MCB1EB_0183</name>
</gene>
<dbReference type="Proteomes" id="UP000282597">
    <property type="component" value="Chromosome"/>
</dbReference>
<dbReference type="EMBL" id="AP018150">
    <property type="protein sequence ID" value="BBE08344.1"/>
    <property type="molecule type" value="Genomic_DNA"/>
</dbReference>
<reference evidence="1 2" key="1">
    <citation type="journal article" date="2018" name="Microbes Environ.">
        <title>Comparative Genomic Insights into Endofungal Lifestyles of Two Bacterial Endosymbionts, Mycoavidus cysteinexigens and Burkholderia rhizoxinica.</title>
        <authorList>
            <person name="Sharmin D."/>
            <person name="Guo Y."/>
            <person name="Nishizawa T."/>
            <person name="Ohshima S."/>
            <person name="Sato Y."/>
            <person name="Takashima Y."/>
            <person name="Narisawa K."/>
            <person name="Ohta H."/>
        </authorList>
    </citation>
    <scope>NUCLEOTIDE SEQUENCE [LARGE SCALE GENOMIC DNA]</scope>
    <source>
        <strain evidence="1 2">B1-EB</strain>
    </source>
</reference>
<protein>
    <submittedName>
        <fullName evidence="1">Type III secretion system SsaH protein</fullName>
    </submittedName>
</protein>
<dbReference type="Pfam" id="PF06287">
    <property type="entry name" value="DUF1039"/>
    <property type="match status" value="1"/>
</dbReference>
<sequence>MTELARDIKRLLVEAAIAAPNHGLVAQAQGLLEVLPALGLEGETQALAAAMVHFGLRQPRTALETIKNLDDSCAQDLRQMIANYTDDLARKNTR</sequence>
<name>A0A2Z6ESG8_9BURK</name>